<dbReference type="GO" id="GO:0031012">
    <property type="term" value="C:extracellular matrix"/>
    <property type="evidence" value="ECO:0007669"/>
    <property type="project" value="TreeGrafter"/>
</dbReference>
<evidence type="ECO:0000256" key="1">
    <source>
        <dbReference type="ARBA" id="ARBA00022460"/>
    </source>
</evidence>
<dbReference type="PROSITE" id="PS51155">
    <property type="entry name" value="CHIT_BIND_RR_2"/>
    <property type="match status" value="1"/>
</dbReference>
<dbReference type="PANTHER" id="PTHR12236">
    <property type="entry name" value="STRUCTURAL CONTITUENT OF CUTICLE"/>
    <property type="match status" value="1"/>
</dbReference>
<dbReference type="InterPro" id="IPR051217">
    <property type="entry name" value="Insect_Cuticle_Struc_Prot"/>
</dbReference>
<dbReference type="AlphaFoldDB" id="A0A3S7SJR2"/>
<dbReference type="GO" id="GO:0005615">
    <property type="term" value="C:extracellular space"/>
    <property type="evidence" value="ECO:0007669"/>
    <property type="project" value="TreeGrafter"/>
</dbReference>
<feature type="signal peptide" evidence="3">
    <location>
        <begin position="1"/>
        <end position="17"/>
    </location>
</feature>
<dbReference type="OrthoDB" id="6378648at2759"/>
<dbReference type="PANTHER" id="PTHR12236:SF95">
    <property type="entry name" value="CUTICULAR PROTEIN 76BD, ISOFORM C-RELATED"/>
    <property type="match status" value="1"/>
</dbReference>
<dbReference type="InterPro" id="IPR000618">
    <property type="entry name" value="Insect_cuticle"/>
</dbReference>
<proteinExistence type="evidence at transcript level"/>
<dbReference type="Pfam" id="PF00379">
    <property type="entry name" value="Chitin_bind_4"/>
    <property type="match status" value="1"/>
</dbReference>
<evidence type="ECO:0000256" key="2">
    <source>
        <dbReference type="PROSITE-ProRule" id="PRU00497"/>
    </source>
</evidence>
<accession>A0A3S7SJR2</accession>
<feature type="chain" id="PRO_5019286614" evidence="3">
    <location>
        <begin position="18"/>
        <end position="265"/>
    </location>
</feature>
<name>A0A3S7SJR2_LEPDE</name>
<keyword evidence="3" id="KW-0732">Signal</keyword>
<sequence>MISKVLAVAFLAVFAQAAHHDNHAAISTVSFNNNHNTVHHIHSEPSHHFAPSHGYSAPAPQYGAPVAHYAVPAVKVASPAVVKYTHTAPAPSIVSHYSAPVAHHAVPVAHYSAPVTKIAAPVVVKTVSAHHVPSVHQFAPVTKYVAPVAKVVAPAHVAPAVHHQAFVPAFVKSVHHEEEYAPAKYEFAYGVEDHQTGDIHSHKESRDGDITHGEYSLHDADGTIRTVKYTVEKHSGFNAVVERSGHAHPAPAVKTLVAAPHHYHH</sequence>
<dbReference type="GO" id="GO:0042302">
    <property type="term" value="F:structural constituent of cuticle"/>
    <property type="evidence" value="ECO:0007669"/>
    <property type="project" value="UniProtKB-UniRule"/>
</dbReference>
<organism evidence="4">
    <name type="scientific">Leptinotarsa decemlineata</name>
    <name type="common">Colorado potato beetle</name>
    <name type="synonym">Doryphora decemlineata</name>
    <dbReference type="NCBI Taxonomy" id="7539"/>
    <lineage>
        <taxon>Eukaryota</taxon>
        <taxon>Metazoa</taxon>
        <taxon>Ecdysozoa</taxon>
        <taxon>Arthropoda</taxon>
        <taxon>Hexapoda</taxon>
        <taxon>Insecta</taxon>
        <taxon>Pterygota</taxon>
        <taxon>Neoptera</taxon>
        <taxon>Endopterygota</taxon>
        <taxon>Coleoptera</taxon>
        <taxon>Polyphaga</taxon>
        <taxon>Cucujiformia</taxon>
        <taxon>Chrysomeloidea</taxon>
        <taxon>Chrysomelidae</taxon>
        <taxon>Chrysomelinae</taxon>
        <taxon>Doryphorini</taxon>
        <taxon>Leptinotarsa</taxon>
    </lineage>
</organism>
<dbReference type="EMBL" id="MG601596">
    <property type="protein sequence ID" value="AYA49921.1"/>
    <property type="molecule type" value="mRNA"/>
</dbReference>
<protein>
    <submittedName>
        <fullName evidence="4">Cuticular protein 103</fullName>
    </submittedName>
</protein>
<reference evidence="4" key="1">
    <citation type="submission" date="2017-11" db="EMBL/GenBank/DDBJ databases">
        <authorList>
            <person name="Wang Y.-W."/>
            <person name="Wan P.-J."/>
            <person name="Li G.-Q."/>
        </authorList>
    </citation>
    <scope>NUCLEOTIDE SEQUENCE</scope>
</reference>
<keyword evidence="1 2" id="KW-0193">Cuticle</keyword>
<evidence type="ECO:0000313" key="4">
    <source>
        <dbReference type="EMBL" id="AYA49921.1"/>
    </source>
</evidence>
<evidence type="ECO:0000256" key="3">
    <source>
        <dbReference type="SAM" id="SignalP"/>
    </source>
</evidence>